<feature type="transmembrane region" description="Helical" evidence="6">
    <location>
        <begin position="31"/>
        <end position="54"/>
    </location>
</feature>
<gene>
    <name evidence="8" type="ORF">H9L22_08965</name>
</gene>
<keyword evidence="5 6" id="KW-0472">Membrane</keyword>
<evidence type="ECO:0000256" key="6">
    <source>
        <dbReference type="SAM" id="Phobius"/>
    </source>
</evidence>
<dbReference type="AlphaFoldDB" id="A0A7H0H9X3"/>
<comment type="subcellular location">
    <subcellularLocation>
        <location evidence="1">Cell membrane</location>
        <topology evidence="1">Single-pass membrane protein</topology>
    </subcellularLocation>
</comment>
<dbReference type="InterPro" id="IPR007168">
    <property type="entry name" value="Phageshock_PspC_N"/>
</dbReference>
<evidence type="ECO:0000313" key="8">
    <source>
        <dbReference type="EMBL" id="QNP57339.1"/>
    </source>
</evidence>
<dbReference type="PANTHER" id="PTHR33885">
    <property type="entry name" value="PHAGE SHOCK PROTEIN C"/>
    <property type="match status" value="1"/>
</dbReference>
<dbReference type="GO" id="GO:0005886">
    <property type="term" value="C:plasma membrane"/>
    <property type="evidence" value="ECO:0007669"/>
    <property type="project" value="UniProtKB-SubCell"/>
</dbReference>
<dbReference type="EMBL" id="CP060789">
    <property type="protein sequence ID" value="QNP57339.1"/>
    <property type="molecule type" value="Genomic_DNA"/>
</dbReference>
<dbReference type="RefSeq" id="WP_187722428.1">
    <property type="nucleotide sequence ID" value="NZ_BAABBL010000006.1"/>
</dbReference>
<keyword evidence="4 6" id="KW-1133">Transmembrane helix</keyword>
<dbReference type="PANTHER" id="PTHR33885:SF3">
    <property type="entry name" value="PHAGE SHOCK PROTEIN C"/>
    <property type="match status" value="1"/>
</dbReference>
<evidence type="ECO:0000256" key="1">
    <source>
        <dbReference type="ARBA" id="ARBA00004162"/>
    </source>
</evidence>
<protein>
    <submittedName>
        <fullName evidence="8">PspC domain-containing protein</fullName>
    </submittedName>
</protein>
<keyword evidence="2" id="KW-1003">Cell membrane</keyword>
<keyword evidence="3 6" id="KW-0812">Transmembrane</keyword>
<sequence>MTLTRSRNGMIGGVAAGIAKSLNVDPTIVRIAFVLVSIFAGSGLLIYGILWIVIPKEGESRTLAEDGIDKARDWYDDRKNGNS</sequence>
<evidence type="ECO:0000259" key="7">
    <source>
        <dbReference type="Pfam" id="PF04024"/>
    </source>
</evidence>
<evidence type="ECO:0000313" key="9">
    <source>
        <dbReference type="Proteomes" id="UP000516117"/>
    </source>
</evidence>
<evidence type="ECO:0000256" key="3">
    <source>
        <dbReference type="ARBA" id="ARBA00022692"/>
    </source>
</evidence>
<keyword evidence="9" id="KW-1185">Reference proteome</keyword>
<organism evidence="8 9">
    <name type="scientific">Tessaracoccus defluvii</name>
    <dbReference type="NCBI Taxonomy" id="1285901"/>
    <lineage>
        <taxon>Bacteria</taxon>
        <taxon>Bacillati</taxon>
        <taxon>Actinomycetota</taxon>
        <taxon>Actinomycetes</taxon>
        <taxon>Propionibacteriales</taxon>
        <taxon>Propionibacteriaceae</taxon>
        <taxon>Tessaracoccus</taxon>
    </lineage>
</organism>
<evidence type="ECO:0000256" key="2">
    <source>
        <dbReference type="ARBA" id="ARBA00022475"/>
    </source>
</evidence>
<dbReference type="KEGG" id="tdf:H9L22_08965"/>
<proteinExistence type="predicted"/>
<reference evidence="8 9" key="1">
    <citation type="submission" date="2020-08" db="EMBL/GenBank/DDBJ databases">
        <title>Genome sequence of Tessaracoccus defluvii JCM 17540T.</title>
        <authorList>
            <person name="Hyun D.-W."/>
            <person name="Bae J.-W."/>
        </authorList>
    </citation>
    <scope>NUCLEOTIDE SEQUENCE [LARGE SCALE GENOMIC DNA]</scope>
    <source>
        <strain evidence="8 9">JCM 17540</strain>
    </source>
</reference>
<evidence type="ECO:0000256" key="5">
    <source>
        <dbReference type="ARBA" id="ARBA00023136"/>
    </source>
</evidence>
<dbReference type="InterPro" id="IPR052027">
    <property type="entry name" value="PspC"/>
</dbReference>
<dbReference type="Pfam" id="PF04024">
    <property type="entry name" value="PspC"/>
    <property type="match status" value="1"/>
</dbReference>
<feature type="domain" description="Phage shock protein PspC N-terminal" evidence="7">
    <location>
        <begin position="2"/>
        <end position="57"/>
    </location>
</feature>
<evidence type="ECO:0000256" key="4">
    <source>
        <dbReference type="ARBA" id="ARBA00022989"/>
    </source>
</evidence>
<accession>A0A7H0H9X3</accession>
<name>A0A7H0H9X3_9ACTN</name>
<dbReference type="Proteomes" id="UP000516117">
    <property type="component" value="Chromosome"/>
</dbReference>